<dbReference type="KEGG" id="saci:Sinac_1648"/>
<dbReference type="STRING" id="886293.Sinac_1648"/>
<dbReference type="RefSeq" id="WP_015245196.1">
    <property type="nucleotide sequence ID" value="NC_019892.1"/>
</dbReference>
<dbReference type="OrthoDB" id="197283at2"/>
<proteinExistence type="predicted"/>
<dbReference type="EMBL" id="CP003364">
    <property type="protein sequence ID" value="AGA26026.1"/>
    <property type="molecule type" value="Genomic_DNA"/>
</dbReference>
<name>L0DBJ8_SINAD</name>
<evidence type="ECO:0000313" key="2">
    <source>
        <dbReference type="Proteomes" id="UP000010798"/>
    </source>
</evidence>
<dbReference type="Proteomes" id="UP000010798">
    <property type="component" value="Chromosome"/>
</dbReference>
<gene>
    <name evidence="1" type="ordered locus">Sinac_1648</name>
</gene>
<reference evidence="1 2" key="1">
    <citation type="submission" date="2012-02" db="EMBL/GenBank/DDBJ databases">
        <title>Complete sequence of chromosome of Singulisphaera acidiphila DSM 18658.</title>
        <authorList>
            <consortium name="US DOE Joint Genome Institute (JGI-PGF)"/>
            <person name="Lucas S."/>
            <person name="Copeland A."/>
            <person name="Lapidus A."/>
            <person name="Glavina del Rio T."/>
            <person name="Dalin E."/>
            <person name="Tice H."/>
            <person name="Bruce D."/>
            <person name="Goodwin L."/>
            <person name="Pitluck S."/>
            <person name="Peters L."/>
            <person name="Ovchinnikova G."/>
            <person name="Chertkov O."/>
            <person name="Kyrpides N."/>
            <person name="Mavromatis K."/>
            <person name="Ivanova N."/>
            <person name="Brettin T."/>
            <person name="Detter J.C."/>
            <person name="Han C."/>
            <person name="Larimer F."/>
            <person name="Land M."/>
            <person name="Hauser L."/>
            <person name="Markowitz V."/>
            <person name="Cheng J.-F."/>
            <person name="Hugenholtz P."/>
            <person name="Woyke T."/>
            <person name="Wu D."/>
            <person name="Tindall B."/>
            <person name="Pomrenke H."/>
            <person name="Brambilla E."/>
            <person name="Klenk H.-P."/>
            <person name="Eisen J.A."/>
        </authorList>
    </citation>
    <scope>NUCLEOTIDE SEQUENCE [LARGE SCALE GENOMIC DNA]</scope>
    <source>
        <strain evidence="2">ATCC BAA-1392 / DSM 18658 / VKM B-2454 / MOB10</strain>
    </source>
</reference>
<organism evidence="1 2">
    <name type="scientific">Singulisphaera acidiphila (strain ATCC BAA-1392 / DSM 18658 / VKM B-2454 / MOB10)</name>
    <dbReference type="NCBI Taxonomy" id="886293"/>
    <lineage>
        <taxon>Bacteria</taxon>
        <taxon>Pseudomonadati</taxon>
        <taxon>Planctomycetota</taxon>
        <taxon>Planctomycetia</taxon>
        <taxon>Isosphaerales</taxon>
        <taxon>Isosphaeraceae</taxon>
        <taxon>Singulisphaera</taxon>
    </lineage>
</organism>
<dbReference type="eggNOG" id="COG4737">
    <property type="taxonomic scope" value="Bacteria"/>
</dbReference>
<evidence type="ECO:0000313" key="1">
    <source>
        <dbReference type="EMBL" id="AGA26026.1"/>
    </source>
</evidence>
<keyword evidence="2" id="KW-1185">Reference proteome</keyword>
<dbReference type="AlphaFoldDB" id="L0DBJ8"/>
<protein>
    <submittedName>
        <fullName evidence="1">Uncharacterized protein</fullName>
    </submittedName>
</protein>
<dbReference type="HOGENOM" id="CLU_110687_1_1_0"/>
<accession>L0DBJ8</accession>
<sequence length="138" mass="15792">MMHKKEQRTLAYPSHVFQPEDWLRFVHGMAFEKKWTKIGLSDDDLRSLEIAIMLGPKQYPVMEATNGLRKIRFAGHEANQGKSGANRVCYVFFEDFSIVLLATVFAKGEQDNLTAAGKEVISDFIRKIERQLRDGTIT</sequence>